<keyword evidence="1" id="KW-1133">Transmembrane helix</keyword>
<feature type="transmembrane region" description="Helical" evidence="1">
    <location>
        <begin position="56"/>
        <end position="75"/>
    </location>
</feature>
<keyword evidence="3" id="KW-1185">Reference proteome</keyword>
<evidence type="ECO:0000313" key="2">
    <source>
        <dbReference type="EMBL" id="GCE06664.1"/>
    </source>
</evidence>
<dbReference type="RefSeq" id="WP_126597589.1">
    <property type="nucleotide sequence ID" value="NZ_BIFQ01000001.1"/>
</dbReference>
<reference evidence="3" key="1">
    <citation type="submission" date="2018-12" db="EMBL/GenBank/DDBJ databases">
        <title>Tengunoibacter tsumagoiensis gen. nov., sp. nov., Dictyobacter kobayashii sp. nov., D. alpinus sp. nov., and D. joshuensis sp. nov. and description of Dictyobacteraceae fam. nov. within the order Ktedonobacterales isolated from Tengu-no-mugimeshi.</title>
        <authorList>
            <person name="Wang C.M."/>
            <person name="Zheng Y."/>
            <person name="Sakai Y."/>
            <person name="Toyoda A."/>
            <person name="Minakuchi Y."/>
            <person name="Abe K."/>
            <person name="Yokota A."/>
            <person name="Yabe S."/>
        </authorList>
    </citation>
    <scope>NUCLEOTIDE SEQUENCE [LARGE SCALE GENOMIC DNA]</scope>
    <source>
        <strain evidence="3">S-27</strain>
    </source>
</reference>
<keyword evidence="1" id="KW-0812">Transmembrane</keyword>
<protein>
    <submittedName>
        <fullName evidence="2">Uncharacterized protein</fullName>
    </submittedName>
</protein>
<organism evidence="2 3">
    <name type="scientific">Dictyobacter aurantiacus</name>
    <dbReference type="NCBI Taxonomy" id="1936993"/>
    <lineage>
        <taxon>Bacteria</taxon>
        <taxon>Bacillati</taxon>
        <taxon>Chloroflexota</taxon>
        <taxon>Ktedonobacteria</taxon>
        <taxon>Ktedonobacterales</taxon>
        <taxon>Dictyobacteraceae</taxon>
        <taxon>Dictyobacter</taxon>
    </lineage>
</organism>
<dbReference type="AlphaFoldDB" id="A0A401ZIK7"/>
<name>A0A401ZIK7_9CHLR</name>
<keyword evidence="1" id="KW-0472">Membrane</keyword>
<evidence type="ECO:0000256" key="1">
    <source>
        <dbReference type="SAM" id="Phobius"/>
    </source>
</evidence>
<sequence>MEPLNSDYEVVVREPNPRARFNWLYVFPILGGLWLLYLLLAAVFQFPVTGAVDPVMGLMLVMFFVMAGLLFWALAPRARH</sequence>
<proteinExistence type="predicted"/>
<evidence type="ECO:0000313" key="3">
    <source>
        <dbReference type="Proteomes" id="UP000287224"/>
    </source>
</evidence>
<comment type="caution">
    <text evidence="2">The sequence shown here is derived from an EMBL/GenBank/DDBJ whole genome shotgun (WGS) entry which is preliminary data.</text>
</comment>
<dbReference type="EMBL" id="BIFQ01000001">
    <property type="protein sequence ID" value="GCE06664.1"/>
    <property type="molecule type" value="Genomic_DNA"/>
</dbReference>
<dbReference type="Proteomes" id="UP000287224">
    <property type="component" value="Unassembled WGS sequence"/>
</dbReference>
<gene>
    <name evidence="2" type="ORF">KDAU_39930</name>
</gene>
<accession>A0A401ZIK7</accession>
<feature type="transmembrane region" description="Helical" evidence="1">
    <location>
        <begin position="23"/>
        <end position="44"/>
    </location>
</feature>